<comment type="caution">
    <text evidence="1">The sequence shown here is derived from an EMBL/GenBank/DDBJ whole genome shotgun (WGS) entry which is preliminary data.</text>
</comment>
<reference evidence="1" key="1">
    <citation type="journal article" date="2015" name="Nature">
        <title>Complex archaea that bridge the gap between prokaryotes and eukaryotes.</title>
        <authorList>
            <person name="Spang A."/>
            <person name="Saw J.H."/>
            <person name="Jorgensen S.L."/>
            <person name="Zaremba-Niedzwiedzka K."/>
            <person name="Martijn J."/>
            <person name="Lind A.E."/>
            <person name="van Eijk R."/>
            <person name="Schleper C."/>
            <person name="Guy L."/>
            <person name="Ettema T.J."/>
        </authorList>
    </citation>
    <scope>NUCLEOTIDE SEQUENCE</scope>
</reference>
<proteinExistence type="predicted"/>
<dbReference type="SUPFAM" id="SSF52540">
    <property type="entry name" value="P-loop containing nucleoside triphosphate hydrolases"/>
    <property type="match status" value="1"/>
</dbReference>
<gene>
    <name evidence="1" type="ORF">LCGC14_0461960</name>
</gene>
<accession>A0A0F9SXL1</accession>
<organism evidence="1">
    <name type="scientific">marine sediment metagenome</name>
    <dbReference type="NCBI Taxonomy" id="412755"/>
    <lineage>
        <taxon>unclassified sequences</taxon>
        <taxon>metagenomes</taxon>
        <taxon>ecological metagenomes</taxon>
    </lineage>
</organism>
<name>A0A0F9SXL1_9ZZZZ</name>
<dbReference type="InterPro" id="IPR027417">
    <property type="entry name" value="P-loop_NTPase"/>
</dbReference>
<evidence type="ECO:0000313" key="1">
    <source>
        <dbReference type="EMBL" id="KKN67332.1"/>
    </source>
</evidence>
<sequence length="303" mass="35646">MTMKVERSMRELADLVKEKIRLRWDIIIFISGLTGVGKSSFGVRFLNHFPTFNMEEHLTFSRSKTIDLITNQKESLIWNDEMIDAGYRRHFFQPEQITLISTLTKYRNNQNVFVGCIPNFHSLDKELIKLCSLHINIPERGRAILHCPLEGKMFSDDPFDIKLNTFLEDKWSKKKLRKPAFKIPHHRYSTYIGEIRFSKLSEKQEKYYEMLKDTKRAEASKEAEGNGEQNQETSFYDKIIPLIKEGKMTEDTLRSLCLFNNKNFTSTKTRINQLLKDRDLQSLNNYLNNPIVQTQENSFEGLE</sequence>
<dbReference type="EMBL" id="LAZR01000476">
    <property type="protein sequence ID" value="KKN67332.1"/>
    <property type="molecule type" value="Genomic_DNA"/>
</dbReference>
<dbReference type="AlphaFoldDB" id="A0A0F9SXL1"/>
<protein>
    <submittedName>
        <fullName evidence="1">Uncharacterized protein</fullName>
    </submittedName>
</protein>